<dbReference type="Gene3D" id="1.10.45.10">
    <property type="entry name" value="Vanillyl-alcohol Oxidase, Chain A, domain 4"/>
    <property type="match status" value="1"/>
</dbReference>
<organism evidence="4 5">
    <name type="scientific">Kibdelosporangium lantanae</name>
    <dbReference type="NCBI Taxonomy" id="1497396"/>
    <lineage>
        <taxon>Bacteria</taxon>
        <taxon>Bacillati</taxon>
        <taxon>Actinomycetota</taxon>
        <taxon>Actinomycetes</taxon>
        <taxon>Pseudonocardiales</taxon>
        <taxon>Pseudonocardiaceae</taxon>
        <taxon>Kibdelosporangium</taxon>
    </lineage>
</organism>
<dbReference type="InterPro" id="IPR016171">
    <property type="entry name" value="Vanillyl_alc_oxidase_C-sub2"/>
</dbReference>
<dbReference type="SUPFAM" id="SSF55103">
    <property type="entry name" value="FAD-linked oxidases, C-terminal domain"/>
    <property type="match status" value="1"/>
</dbReference>
<comment type="caution">
    <text evidence="4">The sequence shown here is derived from an EMBL/GenBank/DDBJ whole genome shotgun (WGS) entry which is preliminary data.</text>
</comment>
<keyword evidence="2" id="KW-0274">FAD</keyword>
<proteinExistence type="predicted"/>
<dbReference type="InterPro" id="IPR004113">
    <property type="entry name" value="FAD-bd_oxidored_4_C"/>
</dbReference>
<sequence>MGVEVLAAVKDVLDPAGILNPGKLIPGS</sequence>
<dbReference type="EMBL" id="JBHTIS010003186">
    <property type="protein sequence ID" value="MFD1050907.1"/>
    <property type="molecule type" value="Genomic_DNA"/>
</dbReference>
<gene>
    <name evidence="4" type="ORF">ACFQ1S_37970</name>
</gene>
<evidence type="ECO:0000313" key="5">
    <source>
        <dbReference type="Proteomes" id="UP001597045"/>
    </source>
</evidence>
<protein>
    <submittedName>
        <fullName evidence="4">FAD-linked oxidase C-terminal domain-containing protein</fullName>
    </submittedName>
</protein>
<reference evidence="5" key="1">
    <citation type="journal article" date="2019" name="Int. J. Syst. Evol. Microbiol.">
        <title>The Global Catalogue of Microorganisms (GCM) 10K type strain sequencing project: providing services to taxonomists for standard genome sequencing and annotation.</title>
        <authorList>
            <consortium name="The Broad Institute Genomics Platform"/>
            <consortium name="The Broad Institute Genome Sequencing Center for Infectious Disease"/>
            <person name="Wu L."/>
            <person name="Ma J."/>
        </authorList>
    </citation>
    <scope>NUCLEOTIDE SEQUENCE [LARGE SCALE GENOMIC DNA]</scope>
    <source>
        <strain evidence="5">JCM 31486</strain>
    </source>
</reference>
<evidence type="ECO:0000259" key="3">
    <source>
        <dbReference type="Pfam" id="PF02913"/>
    </source>
</evidence>
<evidence type="ECO:0000256" key="2">
    <source>
        <dbReference type="ARBA" id="ARBA00022827"/>
    </source>
</evidence>
<accession>A0ABW3ML35</accession>
<name>A0ABW3ML35_9PSEU</name>
<evidence type="ECO:0000313" key="4">
    <source>
        <dbReference type="EMBL" id="MFD1050907.1"/>
    </source>
</evidence>
<dbReference type="InterPro" id="IPR016164">
    <property type="entry name" value="FAD-linked_Oxase-like_C"/>
</dbReference>
<dbReference type="Proteomes" id="UP001597045">
    <property type="component" value="Unassembled WGS sequence"/>
</dbReference>
<dbReference type="Pfam" id="PF02913">
    <property type="entry name" value="FAD-oxidase_C"/>
    <property type="match status" value="1"/>
</dbReference>
<evidence type="ECO:0000256" key="1">
    <source>
        <dbReference type="ARBA" id="ARBA00022630"/>
    </source>
</evidence>
<feature type="domain" description="FAD-binding oxidoreductase/transferase type 4 C-terminal" evidence="3">
    <location>
        <begin position="2"/>
        <end position="24"/>
    </location>
</feature>
<keyword evidence="1" id="KW-0285">Flavoprotein</keyword>
<keyword evidence="5" id="KW-1185">Reference proteome</keyword>